<dbReference type="RefSeq" id="WP_030605775.1">
    <property type="nucleotide sequence ID" value="NZ_CP108164.1"/>
</dbReference>
<accession>A0ABZ1KWE2</accession>
<name>A0ABZ1KWE2_STRAH</name>
<dbReference type="GeneID" id="97284916"/>
<reference evidence="2 3" key="1">
    <citation type="submission" date="2022-10" db="EMBL/GenBank/DDBJ databases">
        <title>The complete genomes of actinobacterial strains from the NBC collection.</title>
        <authorList>
            <person name="Joergensen T.S."/>
            <person name="Alvarez Arevalo M."/>
            <person name="Sterndorff E.B."/>
            <person name="Faurdal D."/>
            <person name="Vuksanovic O."/>
            <person name="Mourched A.-S."/>
            <person name="Charusanti P."/>
            <person name="Shaw S."/>
            <person name="Blin K."/>
            <person name="Weber T."/>
        </authorList>
    </citation>
    <scope>NUCLEOTIDE SEQUENCE [LARGE SCALE GENOMIC DNA]</scope>
    <source>
        <strain evidence="2 3">NBC_00156</strain>
    </source>
</reference>
<dbReference type="Proteomes" id="UP001622557">
    <property type="component" value="Chromosome"/>
</dbReference>
<evidence type="ECO:0000313" key="3">
    <source>
        <dbReference type="Proteomes" id="UP001622557"/>
    </source>
</evidence>
<organism evidence="2 3">
    <name type="scientific">Streptomyces achromogenes</name>
    <dbReference type="NCBI Taxonomy" id="67255"/>
    <lineage>
        <taxon>Bacteria</taxon>
        <taxon>Bacillati</taxon>
        <taxon>Actinomycetota</taxon>
        <taxon>Actinomycetes</taxon>
        <taxon>Kitasatosporales</taxon>
        <taxon>Streptomycetaceae</taxon>
        <taxon>Streptomyces</taxon>
    </lineage>
</organism>
<dbReference type="EMBL" id="CP108164">
    <property type="protein sequence ID" value="WTQ84425.1"/>
    <property type="molecule type" value="Genomic_DNA"/>
</dbReference>
<gene>
    <name evidence="2" type="ORF">OG350_30790</name>
</gene>
<keyword evidence="3" id="KW-1185">Reference proteome</keyword>
<evidence type="ECO:0000313" key="2">
    <source>
        <dbReference type="EMBL" id="WTQ84425.1"/>
    </source>
</evidence>
<proteinExistence type="predicted"/>
<feature type="region of interest" description="Disordered" evidence="1">
    <location>
        <begin position="1"/>
        <end position="80"/>
    </location>
</feature>
<protein>
    <submittedName>
        <fullName evidence="2">Uncharacterized protein</fullName>
    </submittedName>
</protein>
<sequence length="80" mass="8568">MTTRPGRATGAAYRDGLGQGNSREPTHPAGGLPAARHRFAHDGTSTAYGAGPRDRPRAVTPQFPTQHRTARHHTEGHPHS</sequence>
<evidence type="ECO:0000256" key="1">
    <source>
        <dbReference type="SAM" id="MobiDB-lite"/>
    </source>
</evidence>